<feature type="transmembrane region" description="Helical" evidence="8">
    <location>
        <begin position="553"/>
        <end position="574"/>
    </location>
</feature>
<evidence type="ECO:0000313" key="11">
    <source>
        <dbReference type="Proteomes" id="UP000827721"/>
    </source>
</evidence>
<feature type="transmembrane region" description="Helical" evidence="8">
    <location>
        <begin position="519"/>
        <end position="541"/>
    </location>
</feature>
<evidence type="ECO:0000256" key="1">
    <source>
        <dbReference type="ARBA" id="ARBA00004141"/>
    </source>
</evidence>
<keyword evidence="4 8" id="KW-1133">Transmembrane helix</keyword>
<protein>
    <recommendedName>
        <fullName evidence="9">PGG domain-containing protein</fullName>
    </recommendedName>
</protein>
<keyword evidence="6 8" id="KW-0472">Membrane</keyword>
<dbReference type="SUPFAM" id="SSF48403">
    <property type="entry name" value="Ankyrin repeat"/>
    <property type="match status" value="1"/>
</dbReference>
<keyword evidence="3" id="KW-0677">Repeat</keyword>
<comment type="caution">
    <text evidence="10">The sequence shown here is derived from an EMBL/GenBank/DDBJ whole genome shotgun (WGS) entry which is preliminary data.</text>
</comment>
<dbReference type="Pfam" id="PF13962">
    <property type="entry name" value="PGG"/>
    <property type="match status" value="1"/>
</dbReference>
<reference evidence="10 11" key="1">
    <citation type="submission" date="2021-02" db="EMBL/GenBank/DDBJ databases">
        <title>Plant Genome Project.</title>
        <authorList>
            <person name="Zhang R.-G."/>
        </authorList>
    </citation>
    <scope>NUCLEOTIDE SEQUENCE [LARGE SCALE GENOMIC DNA]</scope>
    <source>
        <tissue evidence="10">Leaves</tissue>
    </source>
</reference>
<evidence type="ECO:0000256" key="7">
    <source>
        <dbReference type="PROSITE-ProRule" id="PRU00023"/>
    </source>
</evidence>
<feature type="transmembrane region" description="Helical" evidence="8">
    <location>
        <begin position="586"/>
        <end position="612"/>
    </location>
</feature>
<dbReference type="PANTHER" id="PTHR24186">
    <property type="entry name" value="PROTEIN PHOSPHATASE 1 REGULATORY SUBUNIT"/>
    <property type="match status" value="1"/>
</dbReference>
<organism evidence="10 11">
    <name type="scientific">Xanthoceras sorbifolium</name>
    <dbReference type="NCBI Taxonomy" id="99658"/>
    <lineage>
        <taxon>Eukaryota</taxon>
        <taxon>Viridiplantae</taxon>
        <taxon>Streptophyta</taxon>
        <taxon>Embryophyta</taxon>
        <taxon>Tracheophyta</taxon>
        <taxon>Spermatophyta</taxon>
        <taxon>Magnoliopsida</taxon>
        <taxon>eudicotyledons</taxon>
        <taxon>Gunneridae</taxon>
        <taxon>Pentapetalae</taxon>
        <taxon>rosids</taxon>
        <taxon>malvids</taxon>
        <taxon>Sapindales</taxon>
        <taxon>Sapindaceae</taxon>
        <taxon>Xanthoceroideae</taxon>
        <taxon>Xanthoceras</taxon>
    </lineage>
</organism>
<evidence type="ECO:0000256" key="8">
    <source>
        <dbReference type="SAM" id="Phobius"/>
    </source>
</evidence>
<dbReference type="Proteomes" id="UP000827721">
    <property type="component" value="Unassembled WGS sequence"/>
</dbReference>
<dbReference type="InterPro" id="IPR026961">
    <property type="entry name" value="PGG_dom"/>
</dbReference>
<evidence type="ECO:0000313" key="10">
    <source>
        <dbReference type="EMBL" id="KAH7565026.1"/>
    </source>
</evidence>
<feature type="repeat" description="ANK" evidence="7">
    <location>
        <begin position="295"/>
        <end position="327"/>
    </location>
</feature>
<feature type="repeat" description="ANK" evidence="7">
    <location>
        <begin position="71"/>
        <end position="103"/>
    </location>
</feature>
<dbReference type="Gene3D" id="1.25.40.20">
    <property type="entry name" value="Ankyrin repeat-containing domain"/>
    <property type="match status" value="2"/>
</dbReference>
<keyword evidence="11" id="KW-1185">Reference proteome</keyword>
<feature type="transmembrane region" description="Helical" evidence="8">
    <location>
        <begin position="618"/>
        <end position="638"/>
    </location>
</feature>
<feature type="transmembrane region" description="Helical" evidence="8">
    <location>
        <begin position="464"/>
        <end position="483"/>
    </location>
</feature>
<evidence type="ECO:0000256" key="5">
    <source>
        <dbReference type="ARBA" id="ARBA00023043"/>
    </source>
</evidence>
<comment type="subcellular location">
    <subcellularLocation>
        <location evidence="1">Membrane</location>
        <topology evidence="1">Multi-pass membrane protein</topology>
    </subcellularLocation>
</comment>
<dbReference type="PROSITE" id="PS50297">
    <property type="entry name" value="ANK_REP_REGION"/>
    <property type="match status" value="3"/>
</dbReference>
<feature type="domain" description="PGG" evidence="9">
    <location>
        <begin position="458"/>
        <end position="573"/>
    </location>
</feature>
<evidence type="ECO:0000259" key="9">
    <source>
        <dbReference type="Pfam" id="PF13962"/>
    </source>
</evidence>
<keyword evidence="5 7" id="KW-0040">ANK repeat</keyword>
<dbReference type="InterPro" id="IPR036770">
    <property type="entry name" value="Ankyrin_rpt-contain_sf"/>
</dbReference>
<feature type="repeat" description="ANK" evidence="7">
    <location>
        <begin position="227"/>
        <end position="249"/>
    </location>
</feature>
<feature type="transmembrane region" description="Helical" evidence="8">
    <location>
        <begin position="650"/>
        <end position="666"/>
    </location>
</feature>
<evidence type="ECO:0000256" key="4">
    <source>
        <dbReference type="ARBA" id="ARBA00022989"/>
    </source>
</evidence>
<gene>
    <name evidence="10" type="ORF">JRO89_XS09G0113200</name>
</gene>
<feature type="repeat" description="ANK" evidence="7">
    <location>
        <begin position="261"/>
        <end position="284"/>
    </location>
</feature>
<dbReference type="InterPro" id="IPR002110">
    <property type="entry name" value="Ankyrin_rpt"/>
</dbReference>
<dbReference type="PROSITE" id="PS50088">
    <property type="entry name" value="ANK_REPEAT"/>
    <property type="match status" value="4"/>
</dbReference>
<dbReference type="SMART" id="SM00248">
    <property type="entry name" value="ANK"/>
    <property type="match status" value="9"/>
</dbReference>
<dbReference type="Pfam" id="PF13606">
    <property type="entry name" value="Ank_3"/>
    <property type="match status" value="1"/>
</dbReference>
<sequence length="667" mass="74409">MEPSHFEAALEGDINKFPFCDIGREDLSEIFIQVSPSGNSLLHVASSSGHQDMTQLIARNFPFLIAKKNSEGNTALHLAVRAQKLNTVRILVDLAQQIPNTTSTETLLTMKNDEGSTALHEALLAVPASKKNVNILVDVVCYLVLKDPNVTCHQNNAGKTPLCMAIESGNKDILDYILNALPDQGNGLVQRLEGKPPVHVAIEHRKLDMLRIIKEQKEELLLLRDEEGNTPLHFAADIGFIEGVRYLIEIKSNWAFERNNKGVYPLHLACENGHVQVTKELFRRWPDPTELLCDKGQSILHVAAKSGKDNVVRCILKEKGTDKLVNKMDKNGNTPFHLAALHCHSMVLFTLLCDKRSKADLVNCQGLTAYDIFKSNILTKDQQIDGNDRNIKASGAVEENSVDVGLKTSKKLEKFQMMMTYSMLYMSHEFFRCGQTKRHHQNSTPMSQFKIKPPTPKQELNNTINYLFVVAALVVGAAFAGALQIPFDDANSTDNAGTAPASSASDRDFSNKGYLGSFLFNNVITMNLSITASFILFLALLLDTNLATKLVSISLLLLELALTFLGSAFFYAIELRMQIIGNQWSLLSYMIMIIGIFQQIQNGLVVISIVAFTMGREALVIIIYFVLFCFYFPLYRLCSMISFTLLKAPIRVLLYASLFLFLVYLVI</sequence>
<evidence type="ECO:0000256" key="6">
    <source>
        <dbReference type="ARBA" id="ARBA00023136"/>
    </source>
</evidence>
<proteinExistence type="predicted"/>
<dbReference type="Pfam" id="PF12796">
    <property type="entry name" value="Ank_2"/>
    <property type="match status" value="3"/>
</dbReference>
<name>A0ABQ8HKY8_9ROSI</name>
<evidence type="ECO:0000256" key="3">
    <source>
        <dbReference type="ARBA" id="ARBA00022737"/>
    </source>
</evidence>
<dbReference type="PANTHER" id="PTHR24186:SF46">
    <property type="entry name" value="PROTEIN ACCELERATED CELL DEATH 6-LIKE"/>
    <property type="match status" value="1"/>
</dbReference>
<keyword evidence="2 8" id="KW-0812">Transmembrane</keyword>
<evidence type="ECO:0000256" key="2">
    <source>
        <dbReference type="ARBA" id="ARBA00022692"/>
    </source>
</evidence>
<dbReference type="EMBL" id="JAFEMO010000009">
    <property type="protein sequence ID" value="KAH7565026.1"/>
    <property type="molecule type" value="Genomic_DNA"/>
</dbReference>
<accession>A0ABQ8HKY8</accession>